<name>A0ABU1H759_9GAMM</name>
<reference evidence="3 4" key="1">
    <citation type="submission" date="2023-04" db="EMBL/GenBank/DDBJ databases">
        <title>A long-awaited taxogenomic arrangement of the family Halomonadaceae.</title>
        <authorList>
            <person name="De La Haba R."/>
            <person name="Chuvochina M."/>
            <person name="Wittouck S."/>
            <person name="Arahal D.R."/>
            <person name="Sanchez-Porro C."/>
            <person name="Hugenholtz P."/>
            <person name="Ventosa A."/>
        </authorList>
    </citation>
    <scope>NUCLEOTIDE SEQUENCE [LARGE SCALE GENOMIC DNA]</scope>
    <source>
        <strain evidence="3 4">DSM 21020</strain>
    </source>
</reference>
<feature type="chain" id="PRO_5047454234" description="SPOR domain-containing protein" evidence="2">
    <location>
        <begin position="19"/>
        <end position="1834"/>
    </location>
</feature>
<gene>
    <name evidence="3" type="ORF">QC823_14230</name>
</gene>
<evidence type="ECO:0000313" key="3">
    <source>
        <dbReference type="EMBL" id="MDR5900138.1"/>
    </source>
</evidence>
<sequence length="1834" mass="205847">MRWLAVILASALPLSAIGENLPNVSPYASDPLSERERASQAPRLFWEDAQRLDHSSNGRVRLDTGEIATFELGAQGHLRLQLDDDQSPPLLWLSRDGELWWQASWTPSSEGDEWLHVQDKPSPLRAQLEAETDFRGQLFVAALDPVDAPDTYQETHARPVFEPDQLIDDDGERRDVQRLEQGEVTELEVEGPVVLAVSSRPAEAAKQQQYALSWRLNEGAWRQISIERTQLSSLYQEAGTVRFHGGMDRHYITIPEGRHRLNLKASLALFARVEQAEADYFLDFNEPEPTTAELTQGLLEYPLRANNKTLEEVDALRQSNHLDGAADIALGFLERHHLDQASSPFPGAQQQSASQTLAGEIERNQRFFRTLFPDASARPEGAPLTMHTAWFATTSPLDIEADEDYYLGEEVLERLSQGLFVELNKEPLRYSLPKRAGPSRLRLAVARLLHHEADFWVQFDDAPAQRLRLSALAKGVMLPTPEDAVLSHRKAAGKALVHPTLGGDFTASREPGHYWPAASAELPLPADVDEVRVWSGQPLSVALQYRASQPFEAGESAYRALLEQAPDVGVAHLHRVFEAVMNPAPSPLTLDPTPEEALENQWYPMLRYLHAAQTAYLDDQKPEVSKTTVSHLDERLTKASKEAQRENWVSVLEILGQAGYGHHPVAYQLSQQALEQLGEHYLARRQRLATAIFGRDIAAKRLATDETLRDYANTQSWGSQVRLLAARYLREGDKTLLDPLGEALHRAGDSLWATQLGLLLNHEGATPEWLPEAAEEAGWHASANGVEQSAAKQALRQGDLAAREGNDAQAMDHWQNAGEEGRKRRERMRTAKGIARQLKKPNHDQRLAGIERWLDWSLSSEQAFDWVSLNSRIERAQGFATLFSEVTQRPLTLPRTSKDAPLEVEVVGPTVLRVQLRRVAPDARETEELDWLSAELVDDAGKTMTLKSPILSRAENPYLQSIHQGMATATSEDKLMVLPPGLHRVRISPQRHAYLTQLWQWQPVNPWAVLPPVTPLGLKDLLQASSSRDDFLTSPLPKYFQVLDGELEPLTVMPAAQLYSRELVQANTVSLQDSLEALEFPTQVDVVARTTGPEKWPQGSQLVQVDNIAVGSGVPVLPEHAYAVAVALIWQLEQTPENREMVSARLAQLAEVHSKVPAIRQLADSMLQGYRWERISSSFESAGVRQLPLQEPMHSPFRRVRQALLSDIAANAMFLSGRGIEGVELYTPEPLTVRLHLAQRVLPHEARVPAEVMIQVDEREPRRIRLLQREITEQIHLQPGEHALRLRLKEPRQQQYVTARLTRDESGTPLLEEETRTYHIAAPDQPASFYIKGPAWVRVNEWSLYSDATSYRFVAPGWQTLTFEAGSKEDRYYRLHVLRQSPSVDVPLEPSMVKANLAVPVRGPAPPPEPTAPLAWSVEDHYLPGAGLDSWGGYLGFVERIDGSEDDVEPIQGTTALEAGVSYRFRQPDRRLFSRSDLLLRQLEGSQEVVGAKQWIDFYPDNSDWQLGFFGEAYLQPGRVDDVDGSNHWSARLQGSAERTYRLTPRLRHEPAITLNQRWLSLDSETLINLGDIDPDIFSPYKDDHRRSLILSDRLTWSPHLDQRIYLEGALVSNESLNPFDPDYGEVSTSARQLFGSVSGELGLRWRRYFNDGDRSSSTDQKRVFLGADLLRFDSGTNAWTLSAQGDYDVERSDFGFRLDLGFESNEGRLSPAKRPDEMAFVPLRRAQQRGRVKTNRLTPQGPQEMDVPALQNGGDIAVTHAVDRYIQVMALSTQAAALELQQTLDQKLDMPTRLVSGGGFHRVQVGTHAHGVASLRQHLNALGYVDTFMVKQD</sequence>
<keyword evidence="4" id="KW-1185">Reference proteome</keyword>
<feature type="region of interest" description="Disordered" evidence="1">
    <location>
        <begin position="775"/>
        <end position="835"/>
    </location>
</feature>
<evidence type="ECO:0008006" key="5">
    <source>
        <dbReference type="Google" id="ProtNLM"/>
    </source>
</evidence>
<evidence type="ECO:0000313" key="4">
    <source>
        <dbReference type="Proteomes" id="UP001254564"/>
    </source>
</evidence>
<dbReference type="InterPro" id="IPR036680">
    <property type="entry name" value="SPOR-like_sf"/>
</dbReference>
<organism evidence="3 4">
    <name type="scientific">Vreelandella vilamensis</name>
    <dbReference type="NCBI Taxonomy" id="531309"/>
    <lineage>
        <taxon>Bacteria</taxon>
        <taxon>Pseudomonadati</taxon>
        <taxon>Pseudomonadota</taxon>
        <taxon>Gammaproteobacteria</taxon>
        <taxon>Oceanospirillales</taxon>
        <taxon>Halomonadaceae</taxon>
        <taxon>Vreelandella</taxon>
    </lineage>
</organism>
<evidence type="ECO:0000256" key="2">
    <source>
        <dbReference type="SAM" id="SignalP"/>
    </source>
</evidence>
<dbReference type="Proteomes" id="UP001254564">
    <property type="component" value="Unassembled WGS sequence"/>
</dbReference>
<dbReference type="RefSeq" id="WP_309657014.1">
    <property type="nucleotide sequence ID" value="NZ_JARWAN010000028.1"/>
</dbReference>
<proteinExistence type="predicted"/>
<dbReference type="EMBL" id="JARWAN010000028">
    <property type="protein sequence ID" value="MDR5900138.1"/>
    <property type="molecule type" value="Genomic_DNA"/>
</dbReference>
<protein>
    <recommendedName>
        <fullName evidence="5">SPOR domain-containing protein</fullName>
    </recommendedName>
</protein>
<comment type="caution">
    <text evidence="3">The sequence shown here is derived from an EMBL/GenBank/DDBJ whole genome shotgun (WGS) entry which is preliminary data.</text>
</comment>
<accession>A0ABU1H759</accession>
<dbReference type="SUPFAM" id="SSF110997">
    <property type="entry name" value="Sporulation related repeat"/>
    <property type="match status" value="1"/>
</dbReference>
<evidence type="ECO:0000256" key="1">
    <source>
        <dbReference type="SAM" id="MobiDB-lite"/>
    </source>
</evidence>
<keyword evidence="2" id="KW-0732">Signal</keyword>
<feature type="signal peptide" evidence="2">
    <location>
        <begin position="1"/>
        <end position="18"/>
    </location>
</feature>